<dbReference type="GO" id="GO:0016787">
    <property type="term" value="F:hydrolase activity"/>
    <property type="evidence" value="ECO:0007669"/>
    <property type="project" value="UniProtKB-KW"/>
</dbReference>
<protein>
    <recommendedName>
        <fullName evidence="2">Phosphohydrolase-associated domain-containing protein</fullName>
    </recommendedName>
</protein>
<name>X1VZA8_9ZZZZ</name>
<dbReference type="InterPro" id="IPR026875">
    <property type="entry name" value="PHydrolase_assoc_dom"/>
</dbReference>
<sequence length="61" mass="7330">QIADKVKLWLERLFEKFCQEPKLMPAYFQQLIDQQSLQRTVCDYIAGMTDRFCLRMLEADI</sequence>
<evidence type="ECO:0000256" key="1">
    <source>
        <dbReference type="ARBA" id="ARBA00022801"/>
    </source>
</evidence>
<feature type="domain" description="Phosphohydrolase-associated" evidence="2">
    <location>
        <begin position="3"/>
        <end position="56"/>
    </location>
</feature>
<dbReference type="AlphaFoldDB" id="X1VZA8"/>
<accession>X1VZA8</accession>
<organism evidence="3">
    <name type="scientific">marine sediment metagenome</name>
    <dbReference type="NCBI Taxonomy" id="412755"/>
    <lineage>
        <taxon>unclassified sequences</taxon>
        <taxon>metagenomes</taxon>
        <taxon>ecological metagenomes</taxon>
    </lineage>
</organism>
<dbReference type="EMBL" id="BARW01040459">
    <property type="protein sequence ID" value="GAJ18130.1"/>
    <property type="molecule type" value="Genomic_DNA"/>
</dbReference>
<keyword evidence="1" id="KW-0378">Hydrolase</keyword>
<dbReference type="Gene3D" id="1.10.3210.10">
    <property type="entry name" value="Hypothetical protein af1432"/>
    <property type="match status" value="1"/>
</dbReference>
<dbReference type="Pfam" id="PF13286">
    <property type="entry name" value="HD_assoc"/>
    <property type="match status" value="1"/>
</dbReference>
<feature type="non-terminal residue" evidence="3">
    <location>
        <position position="1"/>
    </location>
</feature>
<comment type="caution">
    <text evidence="3">The sequence shown here is derived from an EMBL/GenBank/DDBJ whole genome shotgun (WGS) entry which is preliminary data.</text>
</comment>
<proteinExistence type="predicted"/>
<evidence type="ECO:0000313" key="3">
    <source>
        <dbReference type="EMBL" id="GAJ18130.1"/>
    </source>
</evidence>
<reference evidence="3" key="1">
    <citation type="journal article" date="2014" name="Front. Microbiol.">
        <title>High frequency of phylogenetically diverse reductive dehalogenase-homologous genes in deep subseafloor sedimentary metagenomes.</title>
        <authorList>
            <person name="Kawai M."/>
            <person name="Futagami T."/>
            <person name="Toyoda A."/>
            <person name="Takaki Y."/>
            <person name="Nishi S."/>
            <person name="Hori S."/>
            <person name="Arai W."/>
            <person name="Tsubouchi T."/>
            <person name="Morono Y."/>
            <person name="Uchiyama I."/>
            <person name="Ito T."/>
            <person name="Fujiyama A."/>
            <person name="Inagaki F."/>
            <person name="Takami H."/>
        </authorList>
    </citation>
    <scope>NUCLEOTIDE SEQUENCE</scope>
    <source>
        <strain evidence="3">Expedition CK06-06</strain>
    </source>
</reference>
<evidence type="ECO:0000259" key="2">
    <source>
        <dbReference type="Pfam" id="PF13286"/>
    </source>
</evidence>
<gene>
    <name evidence="3" type="ORF">S12H4_61119</name>
</gene>